<dbReference type="AlphaFoldDB" id="A0A4Y9YVP8"/>
<keyword evidence="3" id="KW-0472">Membrane</keyword>
<dbReference type="SUPFAM" id="SSF117070">
    <property type="entry name" value="LEA14-like"/>
    <property type="match status" value="1"/>
</dbReference>
<feature type="compositionally biased region" description="Low complexity" evidence="2">
    <location>
        <begin position="253"/>
        <end position="264"/>
    </location>
</feature>
<protein>
    <recommendedName>
        <fullName evidence="6">Late embryogenesis abundant protein LEA-2 subgroup domain-containing protein</fullName>
    </recommendedName>
</protein>
<evidence type="ECO:0000256" key="1">
    <source>
        <dbReference type="SAM" id="Coils"/>
    </source>
</evidence>
<keyword evidence="3" id="KW-0812">Transmembrane</keyword>
<gene>
    <name evidence="4" type="ORF">EVG20_g5282</name>
</gene>
<feature type="region of interest" description="Disordered" evidence="2">
    <location>
        <begin position="219"/>
        <end position="326"/>
    </location>
</feature>
<keyword evidence="3" id="KW-1133">Transmembrane helix</keyword>
<feature type="transmembrane region" description="Helical" evidence="3">
    <location>
        <begin position="431"/>
        <end position="450"/>
    </location>
</feature>
<feature type="region of interest" description="Disordered" evidence="2">
    <location>
        <begin position="348"/>
        <end position="391"/>
    </location>
</feature>
<sequence length="625" mass="69009">MSHSPAEEEDVDIWEFARTKAVSLAGNSASKWCPYSARSDMEQPMMDWFQPVSYKIDSIAHAMKFQQAMLASLVRYYKGKCIQQRHLVDRIKNEVTEAKILRKTVEELKAENEELRHYAGLAHGNPSDLANVNGKRRMTDAYRSNRDTRPYSSSSSAATPLGPNRLTLPPTHQQPHFANRASEDRESNASAGAPFLDQNNRPGSSRFTQQFAYIPPQTAQNHVQEPVHPQASSQRIRSAVAMPPPPTPANQGSSRFRSSAMPSSNAPIFPSATRTASNSSHSAQIPQTPSRSHSTSGSNAHALQPIASSNRFVTRGSTSSSNQHMSYGAPYQRQAYPSQQNLYTQDAAPFDPYSRQPHDTYDQGGYDGGYRDDPPFDPSQISGTTKEEETFAAVPRTGTARSLKAYRYDHRGNLWTKGSRPRCFCRFCGCIILVALFLLIGILLSLALWIRPPNVTLGDIDTPSNGSAFQVLDDGLEINLDVIIGVDNPNYFAVNFRRIKVDLFYPINNTEVGGGEIDNVVFHSRTNANFTFPFQFKYTESSDPNQAIIIDLVTRCLGNPQQKIQVNYKITLGLRVLFIVISPVISNKLSFACPISGQDIQDIIKQLGLGDIAGELGGLINGSGS</sequence>
<feature type="compositionally biased region" description="Polar residues" evidence="2">
    <location>
        <begin position="272"/>
        <end position="325"/>
    </location>
</feature>
<reference evidence="4 5" key="1">
    <citation type="submission" date="2019-02" db="EMBL/GenBank/DDBJ databases">
        <title>Genome sequencing of the rare red list fungi Dentipellis fragilis.</title>
        <authorList>
            <person name="Buettner E."/>
            <person name="Kellner H."/>
        </authorList>
    </citation>
    <scope>NUCLEOTIDE SEQUENCE [LARGE SCALE GENOMIC DNA]</scope>
    <source>
        <strain evidence="4 5">DSM 105465</strain>
    </source>
</reference>
<feature type="compositionally biased region" description="Polar residues" evidence="2">
    <location>
        <begin position="197"/>
        <end position="206"/>
    </location>
</feature>
<feature type="region of interest" description="Disordered" evidence="2">
    <location>
        <begin position="142"/>
        <end position="206"/>
    </location>
</feature>
<keyword evidence="1" id="KW-0175">Coiled coil</keyword>
<dbReference type="Proteomes" id="UP000298327">
    <property type="component" value="Unassembled WGS sequence"/>
</dbReference>
<evidence type="ECO:0000313" key="5">
    <source>
        <dbReference type="Proteomes" id="UP000298327"/>
    </source>
</evidence>
<dbReference type="STRING" id="205917.A0A4Y9YVP8"/>
<proteinExistence type="predicted"/>
<dbReference type="Gene3D" id="2.60.40.1820">
    <property type="match status" value="1"/>
</dbReference>
<keyword evidence="5" id="KW-1185">Reference proteome</keyword>
<comment type="caution">
    <text evidence="4">The sequence shown here is derived from an EMBL/GenBank/DDBJ whole genome shotgun (WGS) entry which is preliminary data.</text>
</comment>
<evidence type="ECO:0008006" key="6">
    <source>
        <dbReference type="Google" id="ProtNLM"/>
    </source>
</evidence>
<accession>A0A4Y9YVP8</accession>
<feature type="coiled-coil region" evidence="1">
    <location>
        <begin position="88"/>
        <end position="118"/>
    </location>
</feature>
<evidence type="ECO:0000313" key="4">
    <source>
        <dbReference type="EMBL" id="TFY65807.1"/>
    </source>
</evidence>
<dbReference type="EMBL" id="SEOQ01000306">
    <property type="protein sequence ID" value="TFY65807.1"/>
    <property type="molecule type" value="Genomic_DNA"/>
</dbReference>
<evidence type="ECO:0000256" key="3">
    <source>
        <dbReference type="SAM" id="Phobius"/>
    </source>
</evidence>
<evidence type="ECO:0000256" key="2">
    <source>
        <dbReference type="SAM" id="MobiDB-lite"/>
    </source>
</evidence>
<dbReference type="OrthoDB" id="20273at2759"/>
<name>A0A4Y9YVP8_9AGAM</name>
<organism evidence="4 5">
    <name type="scientific">Dentipellis fragilis</name>
    <dbReference type="NCBI Taxonomy" id="205917"/>
    <lineage>
        <taxon>Eukaryota</taxon>
        <taxon>Fungi</taxon>
        <taxon>Dikarya</taxon>
        <taxon>Basidiomycota</taxon>
        <taxon>Agaricomycotina</taxon>
        <taxon>Agaricomycetes</taxon>
        <taxon>Russulales</taxon>
        <taxon>Hericiaceae</taxon>
        <taxon>Dentipellis</taxon>
    </lineage>
</organism>